<dbReference type="CDD" id="cd10550">
    <property type="entry name" value="DMSOR_beta_like"/>
    <property type="match status" value="1"/>
</dbReference>
<dbReference type="Gene3D" id="3.30.70.20">
    <property type="match status" value="2"/>
</dbReference>
<evidence type="ECO:0000256" key="2">
    <source>
        <dbReference type="ARBA" id="ARBA00022485"/>
    </source>
</evidence>
<dbReference type="GO" id="GO:0046872">
    <property type="term" value="F:metal ion binding"/>
    <property type="evidence" value="ECO:0007669"/>
    <property type="project" value="UniProtKB-KW"/>
</dbReference>
<dbReference type="InterPro" id="IPR050294">
    <property type="entry name" value="RnfB_subfamily"/>
</dbReference>
<dbReference type="PATRIC" id="fig|1550241.5.peg.381"/>
<name>A0A0F7FGF9_9CREN</name>
<dbReference type="SUPFAM" id="SSF54862">
    <property type="entry name" value="4Fe-4S ferredoxins"/>
    <property type="match status" value="1"/>
</dbReference>
<keyword evidence="1" id="KW-0813">Transport</keyword>
<protein>
    <submittedName>
        <fullName evidence="8">Oxidoreductase</fullName>
    </submittedName>
</protein>
<organism evidence="8 9">
    <name type="scientific">Infirmifilum uzonense</name>
    <dbReference type="NCBI Taxonomy" id="1550241"/>
    <lineage>
        <taxon>Archaea</taxon>
        <taxon>Thermoproteota</taxon>
        <taxon>Thermoprotei</taxon>
        <taxon>Thermofilales</taxon>
        <taxon>Thermofilaceae</taxon>
        <taxon>Infirmifilum</taxon>
    </lineage>
</organism>
<keyword evidence="4" id="KW-0249">Electron transport</keyword>
<evidence type="ECO:0000256" key="4">
    <source>
        <dbReference type="ARBA" id="ARBA00022982"/>
    </source>
</evidence>
<evidence type="ECO:0000256" key="3">
    <source>
        <dbReference type="ARBA" id="ARBA00022723"/>
    </source>
</evidence>
<evidence type="ECO:0000256" key="6">
    <source>
        <dbReference type="ARBA" id="ARBA00023014"/>
    </source>
</evidence>
<dbReference type="RefSeq" id="WP_052883647.1">
    <property type="nucleotide sequence ID" value="NZ_CP009961.1"/>
</dbReference>
<keyword evidence="3" id="KW-0479">Metal-binding</keyword>
<dbReference type="PANTHER" id="PTHR42859:SF10">
    <property type="entry name" value="DIMETHYLSULFOXIDE REDUCTASE CHAIN B"/>
    <property type="match status" value="1"/>
</dbReference>
<dbReference type="PANTHER" id="PTHR42859">
    <property type="entry name" value="OXIDOREDUCTASE"/>
    <property type="match status" value="1"/>
</dbReference>
<dbReference type="AlphaFoldDB" id="A0A0F7FGF9"/>
<gene>
    <name evidence="8" type="ORF">MA03_01870</name>
</gene>
<dbReference type="Proteomes" id="UP000067434">
    <property type="component" value="Chromosome"/>
</dbReference>
<dbReference type="Pfam" id="PF13247">
    <property type="entry name" value="Fer4_11"/>
    <property type="match status" value="1"/>
</dbReference>
<dbReference type="PROSITE" id="PS00198">
    <property type="entry name" value="4FE4S_FER_1"/>
    <property type="match status" value="1"/>
</dbReference>
<evidence type="ECO:0000256" key="1">
    <source>
        <dbReference type="ARBA" id="ARBA00022448"/>
    </source>
</evidence>
<feature type="domain" description="4Fe-4S ferredoxin-type" evidence="7">
    <location>
        <begin position="78"/>
        <end position="107"/>
    </location>
</feature>
<dbReference type="PROSITE" id="PS51379">
    <property type="entry name" value="4FE4S_FER_2"/>
    <property type="match status" value="2"/>
</dbReference>
<dbReference type="STRING" id="1550241.MA03_01870"/>
<dbReference type="HOGENOM" id="CLU_043374_3_2_2"/>
<dbReference type="GeneID" id="25400939"/>
<accession>A0A0F7FGF9</accession>
<dbReference type="EMBL" id="CP009961">
    <property type="protein sequence ID" value="AKG38280.1"/>
    <property type="molecule type" value="Genomic_DNA"/>
</dbReference>
<keyword evidence="5" id="KW-0408">Iron</keyword>
<dbReference type="InterPro" id="IPR017896">
    <property type="entry name" value="4Fe4S_Fe-S-bd"/>
</dbReference>
<keyword evidence="6" id="KW-0411">Iron-sulfur</keyword>
<evidence type="ECO:0000259" key="7">
    <source>
        <dbReference type="PROSITE" id="PS51379"/>
    </source>
</evidence>
<keyword evidence="9" id="KW-1185">Reference proteome</keyword>
<feature type="domain" description="4Fe-4S ferredoxin-type" evidence="7">
    <location>
        <begin position="44"/>
        <end position="76"/>
    </location>
</feature>
<sequence>MAQQIFILRDPLRCSGCRLCEVACSLHHEGTVWPEASRIRVFELYPGVDVPQTCAQCRDYPCIKACGQAALRVDEKTGAVIVDEAKCTGCGDCVRACPGKVMRLHPKTGKAMVCDLCGGEPECVKACQDAGFHALQVVPYESVALKIYSIFPEEVARRLHETLYGGEEVFLG</sequence>
<proteinExistence type="predicted"/>
<evidence type="ECO:0000313" key="8">
    <source>
        <dbReference type="EMBL" id="AKG38280.1"/>
    </source>
</evidence>
<dbReference type="OrthoDB" id="2837at2157"/>
<dbReference type="KEGG" id="thf:MA03_01870"/>
<dbReference type="GO" id="GO:0051539">
    <property type="term" value="F:4 iron, 4 sulfur cluster binding"/>
    <property type="evidence" value="ECO:0007669"/>
    <property type="project" value="UniProtKB-KW"/>
</dbReference>
<evidence type="ECO:0000313" key="9">
    <source>
        <dbReference type="Proteomes" id="UP000067434"/>
    </source>
</evidence>
<dbReference type="InterPro" id="IPR017900">
    <property type="entry name" value="4Fe4S_Fe_S_CS"/>
</dbReference>
<evidence type="ECO:0000256" key="5">
    <source>
        <dbReference type="ARBA" id="ARBA00023004"/>
    </source>
</evidence>
<reference evidence="8 9" key="1">
    <citation type="journal article" date="2015" name="Stand. Genomic Sci.">
        <title>Complete genome sequence of and proposal of Thermofilum uzonense sp. nov. a novel hyperthermophilic crenarchaeon and emended description of the genus Thermofilum.</title>
        <authorList>
            <person name="Toshchakov S.V."/>
            <person name="Korzhenkov A.A."/>
            <person name="Samarov N.I."/>
            <person name="Mazunin I.O."/>
            <person name="Mozhey O.I."/>
            <person name="Shmyr I.S."/>
            <person name="Derbikova K.S."/>
            <person name="Taranov E.A."/>
            <person name="Dominova I.N."/>
            <person name="Bonch-Osmolovskaya E.A."/>
            <person name="Patrushev M.V."/>
            <person name="Podosokorskaya O.A."/>
            <person name="Kublanov I.V."/>
        </authorList>
    </citation>
    <scope>NUCLEOTIDE SEQUENCE [LARGE SCALE GENOMIC DNA]</scope>
    <source>
        <strain evidence="8 9">1807-2</strain>
    </source>
</reference>
<dbReference type="GO" id="GO:0016491">
    <property type="term" value="F:oxidoreductase activity"/>
    <property type="evidence" value="ECO:0007669"/>
    <property type="project" value="UniProtKB-ARBA"/>
</dbReference>
<keyword evidence="2" id="KW-0004">4Fe-4S</keyword>